<evidence type="ECO:0000313" key="2">
    <source>
        <dbReference type="EMBL" id="KAF7390615.1"/>
    </source>
</evidence>
<gene>
    <name evidence="2" type="ORF">H0235_017777</name>
</gene>
<protein>
    <submittedName>
        <fullName evidence="2">Uncharacterized protein</fullName>
    </submittedName>
</protein>
<keyword evidence="3" id="KW-1185">Reference proteome</keyword>
<feature type="region of interest" description="Disordered" evidence="1">
    <location>
        <begin position="1"/>
        <end position="36"/>
    </location>
</feature>
<dbReference type="EMBL" id="JACSDY010000023">
    <property type="protein sequence ID" value="KAF7390615.1"/>
    <property type="molecule type" value="Genomic_DNA"/>
</dbReference>
<dbReference type="Proteomes" id="UP000600918">
    <property type="component" value="Unassembled WGS sequence"/>
</dbReference>
<feature type="compositionally biased region" description="Basic and acidic residues" evidence="1">
    <location>
        <begin position="1"/>
        <end position="17"/>
    </location>
</feature>
<accession>A0A834MZ21</accession>
<evidence type="ECO:0000256" key="1">
    <source>
        <dbReference type="SAM" id="MobiDB-lite"/>
    </source>
</evidence>
<sequence length="207" mass="23779">MEDCRTLDSDVDIRNNEQEEEESGRGSNGGGDPARWKETFERGSAYFAELRGASGHHHLVGWYENVAEDREASQPHQRTKRIDGWRTVTRCTKVRLAGRKIRIRRIQAVLLRIGEVRRSGRIPIRVRTSHNRERRGARVTANARGIEEEEEEERGSPSNPDTLARVPLVESYYQPTFHFEIQGRKFLGLRCITIESKDRKIGSLDLG</sequence>
<evidence type="ECO:0000313" key="3">
    <source>
        <dbReference type="Proteomes" id="UP000600918"/>
    </source>
</evidence>
<feature type="region of interest" description="Disordered" evidence="1">
    <location>
        <begin position="131"/>
        <end position="163"/>
    </location>
</feature>
<comment type="caution">
    <text evidence="2">The sequence shown here is derived from an EMBL/GenBank/DDBJ whole genome shotgun (WGS) entry which is preliminary data.</text>
</comment>
<organism evidence="2 3">
    <name type="scientific">Vespula pensylvanica</name>
    <name type="common">Western yellow jacket</name>
    <name type="synonym">Wasp</name>
    <dbReference type="NCBI Taxonomy" id="30213"/>
    <lineage>
        <taxon>Eukaryota</taxon>
        <taxon>Metazoa</taxon>
        <taxon>Ecdysozoa</taxon>
        <taxon>Arthropoda</taxon>
        <taxon>Hexapoda</taxon>
        <taxon>Insecta</taxon>
        <taxon>Pterygota</taxon>
        <taxon>Neoptera</taxon>
        <taxon>Endopterygota</taxon>
        <taxon>Hymenoptera</taxon>
        <taxon>Apocrita</taxon>
        <taxon>Aculeata</taxon>
        <taxon>Vespoidea</taxon>
        <taxon>Vespidae</taxon>
        <taxon>Vespinae</taxon>
        <taxon>Vespula</taxon>
    </lineage>
</organism>
<reference evidence="2" key="1">
    <citation type="journal article" date="2020" name="G3 (Bethesda)">
        <title>High-Quality Assemblies for Three Invasive Social Wasps from the &lt;i&gt;Vespula&lt;/i&gt; Genus.</title>
        <authorList>
            <person name="Harrop T.W.R."/>
            <person name="Guhlin J."/>
            <person name="McLaughlin G.M."/>
            <person name="Permina E."/>
            <person name="Stockwell P."/>
            <person name="Gilligan J."/>
            <person name="Le Lec M.F."/>
            <person name="Gruber M.A.M."/>
            <person name="Quinn O."/>
            <person name="Lovegrove M."/>
            <person name="Duncan E.J."/>
            <person name="Remnant E.J."/>
            <person name="Van Eeckhoven J."/>
            <person name="Graham B."/>
            <person name="Knapp R.A."/>
            <person name="Langford K.W."/>
            <person name="Kronenberg Z."/>
            <person name="Press M.O."/>
            <person name="Eacker S.M."/>
            <person name="Wilson-Rankin E.E."/>
            <person name="Purcell J."/>
            <person name="Lester P.J."/>
            <person name="Dearden P.K."/>
        </authorList>
    </citation>
    <scope>NUCLEOTIDE SEQUENCE</scope>
    <source>
        <strain evidence="2">Volc-1</strain>
    </source>
</reference>
<name>A0A834MZ21_VESPE</name>
<dbReference type="AlphaFoldDB" id="A0A834MZ21"/>
<proteinExistence type="predicted"/>